<proteinExistence type="predicted"/>
<dbReference type="OrthoDB" id="6407410at2759"/>
<keyword evidence="3" id="KW-1185">Reference proteome</keyword>
<reference evidence="2" key="1">
    <citation type="submission" date="2023-04" db="EMBL/GenBank/DDBJ databases">
        <title>Phytophthora fragariaefolia NBRC 109709.</title>
        <authorList>
            <person name="Ichikawa N."/>
            <person name="Sato H."/>
            <person name="Tonouchi N."/>
        </authorList>
    </citation>
    <scope>NUCLEOTIDE SEQUENCE</scope>
    <source>
        <strain evidence="2">NBRC 109709</strain>
    </source>
</reference>
<accession>A0A9W7D3A5</accession>
<sequence length="203" mass="22727">MVLVKVEILNVGDKTAQDKYAEAATQVITGVFTWTALTNNPSYTYRVITLSRVLNKRTDLISRVQAVHYLNKHFPLVFENTSTSDDKTGGMHKSHRSGYNTDTCVTSTSGLMFCIGNFVFLRNNAKYLRSTYVILNCGCLFQYAMTGFMWSYSAASRPGIALVALLPPTILCNVIGEYRINALSKKVKDQRILISHNIPVLEE</sequence>
<evidence type="ECO:0000256" key="1">
    <source>
        <dbReference type="SAM" id="Phobius"/>
    </source>
</evidence>
<keyword evidence="1" id="KW-1133">Transmembrane helix</keyword>
<protein>
    <submittedName>
        <fullName evidence="2">Unnamed protein product</fullName>
    </submittedName>
</protein>
<keyword evidence="1" id="KW-0812">Transmembrane</keyword>
<evidence type="ECO:0000313" key="3">
    <source>
        <dbReference type="Proteomes" id="UP001165121"/>
    </source>
</evidence>
<name>A0A9W7D3A5_9STRA</name>
<dbReference type="AlphaFoldDB" id="A0A9W7D3A5"/>
<feature type="transmembrane region" description="Helical" evidence="1">
    <location>
        <begin position="158"/>
        <end position="176"/>
    </location>
</feature>
<gene>
    <name evidence="2" type="ORF">Pfra01_002134800</name>
</gene>
<evidence type="ECO:0000313" key="2">
    <source>
        <dbReference type="EMBL" id="GMF52269.1"/>
    </source>
</evidence>
<comment type="caution">
    <text evidence="2">The sequence shown here is derived from an EMBL/GenBank/DDBJ whole genome shotgun (WGS) entry which is preliminary data.</text>
</comment>
<feature type="transmembrane region" description="Helical" evidence="1">
    <location>
        <begin position="132"/>
        <end position="152"/>
    </location>
</feature>
<dbReference type="EMBL" id="BSXT01003071">
    <property type="protein sequence ID" value="GMF52269.1"/>
    <property type="molecule type" value="Genomic_DNA"/>
</dbReference>
<dbReference type="Proteomes" id="UP001165121">
    <property type="component" value="Unassembled WGS sequence"/>
</dbReference>
<keyword evidence="1" id="KW-0472">Membrane</keyword>
<organism evidence="2 3">
    <name type="scientific">Phytophthora fragariaefolia</name>
    <dbReference type="NCBI Taxonomy" id="1490495"/>
    <lineage>
        <taxon>Eukaryota</taxon>
        <taxon>Sar</taxon>
        <taxon>Stramenopiles</taxon>
        <taxon>Oomycota</taxon>
        <taxon>Peronosporomycetes</taxon>
        <taxon>Peronosporales</taxon>
        <taxon>Peronosporaceae</taxon>
        <taxon>Phytophthora</taxon>
    </lineage>
</organism>